<dbReference type="SMART" id="SM00450">
    <property type="entry name" value="RHOD"/>
    <property type="match status" value="1"/>
</dbReference>
<dbReference type="EMBL" id="ABEU02000005">
    <property type="status" value="NOT_ANNOTATED_CDS"/>
    <property type="molecule type" value="Genomic_DNA"/>
</dbReference>
<dbReference type="FunCoup" id="A0A7I4DPW0">
    <property type="interactions" value="1987"/>
</dbReference>
<dbReference type="GO" id="GO:0009704">
    <property type="term" value="P:de-etiolation"/>
    <property type="evidence" value="ECO:0007669"/>
    <property type="project" value="InterPro"/>
</dbReference>
<feature type="region of interest" description="Disordered" evidence="1">
    <location>
        <begin position="698"/>
        <end position="765"/>
    </location>
</feature>
<dbReference type="PANTHER" id="PTHR34209">
    <property type="entry name" value="RHODANESE/CELL CYCLE CONTROL PHOSPHATASE SUPERFAMILY PROTEIN"/>
    <property type="match status" value="1"/>
</dbReference>
<dbReference type="SUPFAM" id="SSF52821">
    <property type="entry name" value="Rhodanese/Cell cycle control phosphatase"/>
    <property type="match status" value="1"/>
</dbReference>
<evidence type="ECO:0000313" key="4">
    <source>
        <dbReference type="Proteomes" id="UP000006727"/>
    </source>
</evidence>
<reference evidence="3" key="3">
    <citation type="submission" date="2020-12" db="UniProtKB">
        <authorList>
            <consortium name="EnsemblPlants"/>
        </authorList>
    </citation>
    <scope>IDENTIFICATION</scope>
</reference>
<dbReference type="Gramene" id="Pp3c5_10150V3.3">
    <property type="protein sequence ID" value="Pp3c5_10150V3.3"/>
    <property type="gene ID" value="Pp3c5_10150"/>
</dbReference>
<name>A0A7I4DPW0_PHYPA</name>
<dbReference type="EnsemblPlants" id="Pp3c5_10150V3.3">
    <property type="protein sequence ID" value="Pp3c5_10150V3.3"/>
    <property type="gene ID" value="Pp3c5_10150"/>
</dbReference>
<evidence type="ECO:0000256" key="1">
    <source>
        <dbReference type="SAM" id="MobiDB-lite"/>
    </source>
</evidence>
<dbReference type="GO" id="GO:0090333">
    <property type="term" value="P:regulation of stomatal closure"/>
    <property type="evidence" value="ECO:0007669"/>
    <property type="project" value="InterPro"/>
</dbReference>
<dbReference type="Proteomes" id="UP000006727">
    <property type="component" value="Chromosome 5"/>
</dbReference>
<feature type="domain" description="Rhodanese" evidence="2">
    <location>
        <begin position="454"/>
        <end position="572"/>
    </location>
</feature>
<evidence type="ECO:0000313" key="3">
    <source>
        <dbReference type="EnsemblPlants" id="Pp3c5_10150V3.2"/>
    </source>
</evidence>
<dbReference type="PANTHER" id="PTHR34209:SF3">
    <property type="entry name" value="RHODANESE_CELL CYCLE CONTROL PHOSPHATASE SUPERFAMILY PROTEIN"/>
    <property type="match status" value="1"/>
</dbReference>
<dbReference type="GO" id="GO:0071277">
    <property type="term" value="P:cellular response to calcium ion"/>
    <property type="evidence" value="ECO:0007669"/>
    <property type="project" value="InterPro"/>
</dbReference>
<dbReference type="Pfam" id="PF00581">
    <property type="entry name" value="Rhodanese"/>
    <property type="match status" value="1"/>
</dbReference>
<reference evidence="3 4" key="1">
    <citation type="journal article" date="2008" name="Science">
        <title>The Physcomitrella genome reveals evolutionary insights into the conquest of land by plants.</title>
        <authorList>
            <person name="Rensing S."/>
            <person name="Lang D."/>
            <person name="Zimmer A."/>
            <person name="Terry A."/>
            <person name="Salamov A."/>
            <person name="Shapiro H."/>
            <person name="Nishiyama T."/>
            <person name="Perroud P.-F."/>
            <person name="Lindquist E."/>
            <person name="Kamisugi Y."/>
            <person name="Tanahashi T."/>
            <person name="Sakakibara K."/>
            <person name="Fujita T."/>
            <person name="Oishi K."/>
            <person name="Shin-I T."/>
            <person name="Kuroki Y."/>
            <person name="Toyoda A."/>
            <person name="Suzuki Y."/>
            <person name="Hashimoto A."/>
            <person name="Yamaguchi K."/>
            <person name="Sugano A."/>
            <person name="Kohara Y."/>
            <person name="Fujiyama A."/>
            <person name="Anterola A."/>
            <person name="Aoki S."/>
            <person name="Ashton N."/>
            <person name="Barbazuk W.B."/>
            <person name="Barker E."/>
            <person name="Bennetzen J."/>
            <person name="Bezanilla M."/>
            <person name="Blankenship R."/>
            <person name="Cho S.H."/>
            <person name="Dutcher S."/>
            <person name="Estelle M."/>
            <person name="Fawcett J.A."/>
            <person name="Gundlach H."/>
            <person name="Hanada K."/>
            <person name="Heyl A."/>
            <person name="Hicks K.A."/>
            <person name="Hugh J."/>
            <person name="Lohr M."/>
            <person name="Mayer K."/>
            <person name="Melkozernov A."/>
            <person name="Murata T."/>
            <person name="Nelson D."/>
            <person name="Pils B."/>
            <person name="Prigge M."/>
            <person name="Reiss B."/>
            <person name="Renner T."/>
            <person name="Rombauts S."/>
            <person name="Rushton P."/>
            <person name="Sanderfoot A."/>
            <person name="Schween G."/>
            <person name="Shiu S.-H."/>
            <person name="Stueber K."/>
            <person name="Theodoulou F.L."/>
            <person name="Tu H."/>
            <person name="Van de Peer Y."/>
            <person name="Verrier P.J."/>
            <person name="Waters E."/>
            <person name="Wood A."/>
            <person name="Yang L."/>
            <person name="Cove D."/>
            <person name="Cuming A."/>
            <person name="Hasebe M."/>
            <person name="Lucas S."/>
            <person name="Mishler D.B."/>
            <person name="Reski R."/>
            <person name="Grigoriev I."/>
            <person name="Quatrano R.S."/>
            <person name="Boore J.L."/>
        </authorList>
    </citation>
    <scope>NUCLEOTIDE SEQUENCE [LARGE SCALE GENOMIC DNA]</scope>
    <source>
        <strain evidence="3 4">cv. Gransden 2004</strain>
    </source>
</reference>
<dbReference type="InterPro" id="IPR044690">
    <property type="entry name" value="CAS_plant"/>
</dbReference>
<dbReference type="AlphaFoldDB" id="A0A7I4DPW0"/>
<feature type="compositionally biased region" description="Acidic residues" evidence="1">
    <location>
        <begin position="706"/>
        <end position="719"/>
    </location>
</feature>
<evidence type="ECO:0000259" key="2">
    <source>
        <dbReference type="PROSITE" id="PS50206"/>
    </source>
</evidence>
<dbReference type="Gramene" id="Pp3c5_10150V3.2">
    <property type="protein sequence ID" value="Pp3c5_10150V3.2"/>
    <property type="gene ID" value="Pp3c5_10150"/>
</dbReference>
<organism evidence="3 4">
    <name type="scientific">Physcomitrium patens</name>
    <name type="common">Spreading-leaved earth moss</name>
    <name type="synonym">Physcomitrella patens</name>
    <dbReference type="NCBI Taxonomy" id="3218"/>
    <lineage>
        <taxon>Eukaryota</taxon>
        <taxon>Viridiplantae</taxon>
        <taxon>Streptophyta</taxon>
        <taxon>Embryophyta</taxon>
        <taxon>Bryophyta</taxon>
        <taxon>Bryophytina</taxon>
        <taxon>Bryopsida</taxon>
        <taxon>Funariidae</taxon>
        <taxon>Funariales</taxon>
        <taxon>Funariaceae</taxon>
        <taxon>Physcomitrium</taxon>
    </lineage>
</organism>
<keyword evidence="4" id="KW-1185">Reference proteome</keyword>
<reference evidence="3 4" key="2">
    <citation type="journal article" date="2018" name="Plant J.">
        <title>The Physcomitrella patens chromosome-scale assembly reveals moss genome structure and evolution.</title>
        <authorList>
            <person name="Lang D."/>
            <person name="Ullrich K.K."/>
            <person name="Murat F."/>
            <person name="Fuchs J."/>
            <person name="Jenkins J."/>
            <person name="Haas F.B."/>
            <person name="Piednoel M."/>
            <person name="Gundlach H."/>
            <person name="Van Bel M."/>
            <person name="Meyberg R."/>
            <person name="Vives C."/>
            <person name="Morata J."/>
            <person name="Symeonidi A."/>
            <person name="Hiss M."/>
            <person name="Muchero W."/>
            <person name="Kamisugi Y."/>
            <person name="Saleh O."/>
            <person name="Blanc G."/>
            <person name="Decker E.L."/>
            <person name="van Gessel N."/>
            <person name="Grimwood J."/>
            <person name="Hayes R.D."/>
            <person name="Graham S.W."/>
            <person name="Gunter L.E."/>
            <person name="McDaniel S.F."/>
            <person name="Hoernstein S.N.W."/>
            <person name="Larsson A."/>
            <person name="Li F.W."/>
            <person name="Perroud P.F."/>
            <person name="Phillips J."/>
            <person name="Ranjan P."/>
            <person name="Rokshar D.S."/>
            <person name="Rothfels C.J."/>
            <person name="Schneider L."/>
            <person name="Shu S."/>
            <person name="Stevenson D.W."/>
            <person name="Thummler F."/>
            <person name="Tillich M."/>
            <person name="Villarreal Aguilar J.C."/>
            <person name="Widiez T."/>
            <person name="Wong G.K."/>
            <person name="Wymore A."/>
            <person name="Zhang Y."/>
            <person name="Zimmer A.D."/>
            <person name="Quatrano R.S."/>
            <person name="Mayer K.F.X."/>
            <person name="Goodstein D."/>
            <person name="Casacuberta J.M."/>
            <person name="Vandepoele K."/>
            <person name="Reski R."/>
            <person name="Cuming A.C."/>
            <person name="Tuskan G.A."/>
            <person name="Maumus F."/>
            <person name="Salse J."/>
            <person name="Schmutz J."/>
            <person name="Rensing S.A."/>
        </authorList>
    </citation>
    <scope>NUCLEOTIDE SEQUENCE [LARGE SCALE GENOMIC DNA]</scope>
    <source>
        <strain evidence="3 4">cv. Gransden 2004</strain>
    </source>
</reference>
<accession>A0A7I4DPW0</accession>
<sequence>MAQSLFLVSSAAASCRGAAHLVYTPLLKGNASTANASVLLRSKFILGRKPLFKFDSVSLPRGGSGRRSRLLAIAEIDYAVIGAEQQLIDSATISTSPVGSEIEPNDAASIMRQNVTEILQSPPQNLDSSSPSPAAVDAQTSLGVFQGTGTELNVPEPIVSSVDATAPQTLPAESAPASIVESAGTDVPDVIKAAGESVDNPGELTPLQRYEAMINRGNGGGGARKPIAVEDDANSFSFPDSIEAAQESVAKTLTDVQDAINDSVGSAGKAIRDAYESLNGSIKGSVNSVTGLYDRTVDGIQTSVDSTVKKAGGEAAGLTSVFRTGTPLNNQLKEVVVVVKGALGTTLETTRDFLINVYGSIKVNNLSPEVQSTLSETEQKLKEIADPVGSFLQQAYDALENVERALGVDPENPIIPVILILGGTLYLGVSFWQGRYGGYSGDLLPVSAIDLLKKERNVVLVDIRPQELRESEGIPDLRRGMRTRFATVEAIQVDGPFRKSVRNSKEIDNILTAAVIRNLKTVQPSTKVIVMDTDGSQSKEIARALRRFGVRRRYRVEGGYKAWSAAGLRTKLEGTDTPISILKEDAEEIVEEVKPTPDGIVLVALGTVAGIYAVLEWEKALQLLGVIGIGQAIYTRANSYESLEDAKADLRLLQKPFKSIGDRILWLVGQVQPATLQLATAPSTLAVQDRVLQAAAKHGPLASELSEQDESGSEVDVETSPETPAPLSAEETGAGESLPPAGESSPPAGESSPPAEKSSPPAASE</sequence>
<dbReference type="InterPro" id="IPR001763">
    <property type="entry name" value="Rhodanese-like_dom"/>
</dbReference>
<feature type="compositionally biased region" description="Low complexity" evidence="1">
    <location>
        <begin position="735"/>
        <end position="765"/>
    </location>
</feature>
<gene>
    <name evidence="3" type="primary">LOC112282921</name>
</gene>
<dbReference type="Gene3D" id="3.40.250.10">
    <property type="entry name" value="Rhodanese-like domain"/>
    <property type="match status" value="1"/>
</dbReference>
<dbReference type="EnsemblPlants" id="Pp3c5_10150V3.2">
    <property type="protein sequence ID" value="Pp3c5_10150V3.2"/>
    <property type="gene ID" value="Pp3c5_10150"/>
</dbReference>
<dbReference type="InterPro" id="IPR036873">
    <property type="entry name" value="Rhodanese-like_dom_sf"/>
</dbReference>
<proteinExistence type="predicted"/>
<protein>
    <recommendedName>
        <fullName evidence="2">Rhodanese domain-containing protein</fullName>
    </recommendedName>
</protein>
<dbReference type="PROSITE" id="PS50206">
    <property type="entry name" value="RHODANESE_3"/>
    <property type="match status" value="1"/>
</dbReference>